<name>A0AAU4K209_9NOCA</name>
<feature type="compositionally biased region" description="Low complexity" evidence="6">
    <location>
        <begin position="1"/>
        <end position="16"/>
    </location>
</feature>
<dbReference type="Proteomes" id="UP001432128">
    <property type="component" value="Chromosome"/>
</dbReference>
<keyword evidence="4 7" id="KW-1133">Transmembrane helix</keyword>
<dbReference type="PANTHER" id="PTHR33885">
    <property type="entry name" value="PHAGE SHOCK PROTEIN C"/>
    <property type="match status" value="1"/>
</dbReference>
<organism evidence="9 10">
    <name type="scientific">Williamsia herbipolensis</name>
    <dbReference type="NCBI Taxonomy" id="1603258"/>
    <lineage>
        <taxon>Bacteria</taxon>
        <taxon>Bacillati</taxon>
        <taxon>Actinomycetota</taxon>
        <taxon>Actinomycetes</taxon>
        <taxon>Mycobacteriales</taxon>
        <taxon>Nocardiaceae</taxon>
        <taxon>Williamsia</taxon>
    </lineage>
</organism>
<feature type="region of interest" description="Disordered" evidence="6">
    <location>
        <begin position="204"/>
        <end position="242"/>
    </location>
</feature>
<dbReference type="KEGG" id="whr:OG579_21015"/>
<accession>A0AAU4K209</accession>
<reference evidence="9 10" key="1">
    <citation type="submission" date="2022-10" db="EMBL/GenBank/DDBJ databases">
        <title>The complete genomes of actinobacterial strains from the NBC collection.</title>
        <authorList>
            <person name="Joergensen T.S."/>
            <person name="Alvarez Arevalo M."/>
            <person name="Sterndorff E.B."/>
            <person name="Faurdal D."/>
            <person name="Vuksanovic O."/>
            <person name="Mourched A.-S."/>
            <person name="Charusanti P."/>
            <person name="Shaw S."/>
            <person name="Blin K."/>
            <person name="Weber T."/>
        </authorList>
    </citation>
    <scope>NUCLEOTIDE SEQUENCE [LARGE SCALE GENOMIC DNA]</scope>
    <source>
        <strain evidence="9 10">NBC_00319</strain>
    </source>
</reference>
<feature type="transmembrane region" description="Helical" evidence="7">
    <location>
        <begin position="305"/>
        <end position="324"/>
    </location>
</feature>
<dbReference type="InterPro" id="IPR052027">
    <property type="entry name" value="PspC"/>
</dbReference>
<evidence type="ECO:0000313" key="9">
    <source>
        <dbReference type="EMBL" id="WUM20133.1"/>
    </source>
</evidence>
<dbReference type="Pfam" id="PF04024">
    <property type="entry name" value="PspC"/>
    <property type="match status" value="1"/>
</dbReference>
<feature type="transmembrane region" description="Helical" evidence="7">
    <location>
        <begin position="60"/>
        <end position="83"/>
    </location>
</feature>
<evidence type="ECO:0000256" key="1">
    <source>
        <dbReference type="ARBA" id="ARBA00004162"/>
    </source>
</evidence>
<evidence type="ECO:0000256" key="6">
    <source>
        <dbReference type="SAM" id="MobiDB-lite"/>
    </source>
</evidence>
<evidence type="ECO:0000256" key="2">
    <source>
        <dbReference type="ARBA" id="ARBA00022475"/>
    </source>
</evidence>
<feature type="compositionally biased region" description="Low complexity" evidence="6">
    <location>
        <begin position="223"/>
        <end position="234"/>
    </location>
</feature>
<dbReference type="AlphaFoldDB" id="A0AAU4K209"/>
<evidence type="ECO:0000256" key="3">
    <source>
        <dbReference type="ARBA" id="ARBA00022692"/>
    </source>
</evidence>
<dbReference type="InterPro" id="IPR007168">
    <property type="entry name" value="Phageshock_PspC_N"/>
</dbReference>
<keyword evidence="2" id="KW-1003">Cell membrane</keyword>
<proteinExistence type="predicted"/>
<dbReference type="RefSeq" id="WP_328857531.1">
    <property type="nucleotide sequence ID" value="NZ_CP108021.1"/>
</dbReference>
<evidence type="ECO:0000256" key="4">
    <source>
        <dbReference type="ARBA" id="ARBA00022989"/>
    </source>
</evidence>
<comment type="subcellular location">
    <subcellularLocation>
        <location evidence="1">Cell membrane</location>
        <topology evidence="1">Single-pass membrane protein</topology>
    </subcellularLocation>
</comment>
<protein>
    <submittedName>
        <fullName evidence="9">PspC domain-containing protein</fullName>
    </submittedName>
</protein>
<feature type="transmembrane region" description="Helical" evidence="7">
    <location>
        <begin position="279"/>
        <end position="299"/>
    </location>
</feature>
<feature type="region of interest" description="Disordered" evidence="6">
    <location>
        <begin position="1"/>
        <end position="20"/>
    </location>
</feature>
<evidence type="ECO:0000313" key="10">
    <source>
        <dbReference type="Proteomes" id="UP001432128"/>
    </source>
</evidence>
<dbReference type="GO" id="GO:0005886">
    <property type="term" value="C:plasma membrane"/>
    <property type="evidence" value="ECO:0007669"/>
    <property type="project" value="UniProtKB-SubCell"/>
</dbReference>
<feature type="transmembrane region" description="Helical" evidence="7">
    <location>
        <begin position="145"/>
        <end position="165"/>
    </location>
</feature>
<feature type="domain" description="Phage shock protein PspC N-terminal" evidence="8">
    <location>
        <begin position="30"/>
        <end position="85"/>
    </location>
</feature>
<keyword evidence="3 7" id="KW-0812">Transmembrane</keyword>
<gene>
    <name evidence="9" type="ORF">OG579_21015</name>
</gene>
<sequence length="462" mass="47952">MDTETPNRNPGTPNPGAINSETLHRMWDTRPVRTGGDRTVAGVCGGVAQRYRIDPTLVKVAFVVATLFGGSGIVLYIAAWVTFPSDGVSDGVSRRDRRDRFRAARGRRGRRRHVHGQDGRGPHLSPPVVVLVILVVAVTSFGPNVAWGSGGLLGAALMLLAWWLLYQRCPDPVAGTSADTVGAATLAATETFTRWTPRAWTDPAAAGATAAAPVDLTKDRSATADTDSDTGPTTEMQRTPPAWDPLGVAPFAWDLPEPSDPAPTYPPATRRPRSALTPITLGVALLVAAAATTAAFAGVSALTPVRIMALSLAVVCVGLLVGVVSRRGSGLVGLAVILAVGVVGGSLLSGSDLLPGGGVGQREWRPLTEADIAAQYDHSVGQATLDLRSVTLTADRSVRVRGGVGEIRVIAAKGMNLDTRCRVIVGDQTCPSGVDGGDDGTAGPVLRVDISNVLGQVTVDRG</sequence>
<feature type="transmembrane region" description="Helical" evidence="7">
    <location>
        <begin position="331"/>
        <end position="348"/>
    </location>
</feature>
<evidence type="ECO:0000256" key="5">
    <source>
        <dbReference type="ARBA" id="ARBA00023136"/>
    </source>
</evidence>
<evidence type="ECO:0000256" key="7">
    <source>
        <dbReference type="SAM" id="Phobius"/>
    </source>
</evidence>
<dbReference type="PANTHER" id="PTHR33885:SF3">
    <property type="entry name" value="PHAGE SHOCK PROTEIN C"/>
    <property type="match status" value="1"/>
</dbReference>
<keyword evidence="10" id="KW-1185">Reference proteome</keyword>
<keyword evidence="5 7" id="KW-0472">Membrane</keyword>
<dbReference type="EMBL" id="CP108021">
    <property type="protein sequence ID" value="WUM20133.1"/>
    <property type="molecule type" value="Genomic_DNA"/>
</dbReference>
<evidence type="ECO:0000259" key="8">
    <source>
        <dbReference type="Pfam" id="PF04024"/>
    </source>
</evidence>